<sequence>MNVPGSQPMPGDPFQQWAAQQGWRIARDVPTDVLEQLPGPPFHEYRRKAISLLLAGLHEGMPALVMQLANSYQHSAPSGSYYSPGADRQVSTSTTHTGTSMTSVAVLELPAPVPELLVEQQRDKLDDVLNLFRFNRSRRPFQTSPVATVQIGDPSRSLEAFTYHLSGASPQYVQAVATPERLNWLYASFGTYAGLDVQARPYFRFSGRKVICWTGERLFNPKAVDDLLGWAHFLTSWIPPAAFQDPAAAQADQQHTPLPQLQLPFS</sequence>
<organism evidence="1 2">
    <name type="scientific">Saccharopolyspora phatthalungensis</name>
    <dbReference type="NCBI Taxonomy" id="664693"/>
    <lineage>
        <taxon>Bacteria</taxon>
        <taxon>Bacillati</taxon>
        <taxon>Actinomycetota</taxon>
        <taxon>Actinomycetes</taxon>
        <taxon>Pseudonocardiales</taxon>
        <taxon>Pseudonocardiaceae</taxon>
        <taxon>Saccharopolyspora</taxon>
    </lineage>
</organism>
<proteinExistence type="predicted"/>
<dbReference type="EMBL" id="JACHIW010000001">
    <property type="protein sequence ID" value="MBB5154733.1"/>
    <property type="molecule type" value="Genomic_DNA"/>
</dbReference>
<dbReference type="RefSeq" id="WP_184726205.1">
    <property type="nucleotide sequence ID" value="NZ_JACHIW010000001.1"/>
</dbReference>
<protein>
    <submittedName>
        <fullName evidence="1">Uncharacterized protein</fullName>
    </submittedName>
</protein>
<name>A0A840QCU3_9PSEU</name>
<reference evidence="1 2" key="1">
    <citation type="submission" date="2020-08" db="EMBL/GenBank/DDBJ databases">
        <title>Sequencing the genomes of 1000 actinobacteria strains.</title>
        <authorList>
            <person name="Klenk H.-P."/>
        </authorList>
    </citation>
    <scope>NUCLEOTIDE SEQUENCE [LARGE SCALE GENOMIC DNA]</scope>
    <source>
        <strain evidence="1 2">DSM 45584</strain>
    </source>
</reference>
<comment type="caution">
    <text evidence="1">The sequence shown here is derived from an EMBL/GenBank/DDBJ whole genome shotgun (WGS) entry which is preliminary data.</text>
</comment>
<keyword evidence="2" id="KW-1185">Reference proteome</keyword>
<gene>
    <name evidence="1" type="ORF">BJ970_002267</name>
</gene>
<evidence type="ECO:0000313" key="2">
    <source>
        <dbReference type="Proteomes" id="UP000584374"/>
    </source>
</evidence>
<dbReference type="AlphaFoldDB" id="A0A840QCU3"/>
<evidence type="ECO:0000313" key="1">
    <source>
        <dbReference type="EMBL" id="MBB5154733.1"/>
    </source>
</evidence>
<dbReference type="Proteomes" id="UP000584374">
    <property type="component" value="Unassembled WGS sequence"/>
</dbReference>
<accession>A0A840QCU3</accession>